<feature type="region of interest" description="Disordered" evidence="5">
    <location>
        <begin position="405"/>
        <end position="450"/>
    </location>
</feature>
<feature type="compositionally biased region" description="Polar residues" evidence="5">
    <location>
        <begin position="410"/>
        <end position="419"/>
    </location>
</feature>
<proteinExistence type="predicted"/>
<evidence type="ECO:0008006" key="9">
    <source>
        <dbReference type="Google" id="ProtNLM"/>
    </source>
</evidence>
<feature type="transmembrane region" description="Helical" evidence="6">
    <location>
        <begin position="228"/>
        <end position="258"/>
    </location>
</feature>
<name>A0AAD9Y0V7_COLKA</name>
<dbReference type="Proteomes" id="UP001281614">
    <property type="component" value="Unassembled WGS sequence"/>
</dbReference>
<evidence type="ECO:0000256" key="1">
    <source>
        <dbReference type="ARBA" id="ARBA00004141"/>
    </source>
</evidence>
<feature type="compositionally biased region" description="Low complexity" evidence="5">
    <location>
        <begin position="100"/>
        <end position="130"/>
    </location>
</feature>
<comment type="caution">
    <text evidence="7">The sequence shown here is derived from an EMBL/GenBank/DDBJ whole genome shotgun (WGS) entry which is preliminary data.</text>
</comment>
<evidence type="ECO:0000256" key="5">
    <source>
        <dbReference type="SAM" id="MobiDB-lite"/>
    </source>
</evidence>
<sequence length="450" mass="47366">MGRPPLSEDPYGYPSSSSRRDSKWDDSEDSLRPSARAQDSSSSSSRPRSRSRSGTRSTKTHKSSKSSKSSRSSKAPEVVSKPSKTPKDPRDMPRKRKSTGGETSSSTAAAAATATSTSTSTSTSTEIASTKNTSSGSTFGVSPAGLLSNLSSAYSVFQALPNLSNLTGGGSAAATTPNGTPITTSSFELALPDTPVTNLLNPSNLRFPNSQDVLHARLSTNLPRHGNAYVILLVGTLLTSHWLVLAALFGVVKGGLFLQSYNGRDIARDLGVRKYASSQQLMTGFAAAAAFVALWAFSSIFSVVLTIVKVAALVCVHAAFLDVDAAPKGRPIHRVPSGPVPTQGVLRPAGTSALTPQNAVAWAGQQIRSVSEGNLNLSAAAAQANGWFAGEGFVEGDREEFVAMPRPPRSSGSFDQFTPRSEEGGVEEIPRPWGYHENARPQSYVAGRSY</sequence>
<accession>A0AAD9Y0V7</accession>
<dbReference type="GO" id="GO:0016020">
    <property type="term" value="C:membrane"/>
    <property type="evidence" value="ECO:0007669"/>
    <property type="project" value="UniProtKB-SubCell"/>
</dbReference>
<protein>
    <recommendedName>
        <fullName evidence="9">PRA1 family protein</fullName>
    </recommendedName>
</protein>
<feature type="region of interest" description="Disordered" evidence="5">
    <location>
        <begin position="1"/>
        <end position="138"/>
    </location>
</feature>
<organism evidence="7 8">
    <name type="scientific">Colletotrichum kahawae</name>
    <name type="common">Coffee berry disease fungus</name>
    <dbReference type="NCBI Taxonomy" id="34407"/>
    <lineage>
        <taxon>Eukaryota</taxon>
        <taxon>Fungi</taxon>
        <taxon>Dikarya</taxon>
        <taxon>Ascomycota</taxon>
        <taxon>Pezizomycotina</taxon>
        <taxon>Sordariomycetes</taxon>
        <taxon>Hypocreomycetidae</taxon>
        <taxon>Glomerellales</taxon>
        <taxon>Glomerellaceae</taxon>
        <taxon>Colletotrichum</taxon>
        <taxon>Colletotrichum gloeosporioides species complex</taxon>
    </lineage>
</organism>
<feature type="compositionally biased region" description="Basic residues" evidence="5">
    <location>
        <begin position="47"/>
        <end position="65"/>
    </location>
</feature>
<evidence type="ECO:0000256" key="2">
    <source>
        <dbReference type="ARBA" id="ARBA00022692"/>
    </source>
</evidence>
<feature type="transmembrane region" description="Helical" evidence="6">
    <location>
        <begin position="279"/>
        <end position="297"/>
    </location>
</feature>
<dbReference type="EMBL" id="VYYT01000710">
    <property type="protein sequence ID" value="KAK2730123.1"/>
    <property type="molecule type" value="Genomic_DNA"/>
</dbReference>
<gene>
    <name evidence="7" type="ORF">CKAH01_09776</name>
</gene>
<keyword evidence="8" id="KW-1185">Reference proteome</keyword>
<keyword evidence="3 6" id="KW-1133">Transmembrane helix</keyword>
<dbReference type="Pfam" id="PF03208">
    <property type="entry name" value="PRA1"/>
    <property type="match status" value="1"/>
</dbReference>
<evidence type="ECO:0000256" key="6">
    <source>
        <dbReference type="SAM" id="Phobius"/>
    </source>
</evidence>
<keyword evidence="2 6" id="KW-0812">Transmembrane</keyword>
<comment type="subcellular location">
    <subcellularLocation>
        <location evidence="1">Membrane</location>
        <topology evidence="1">Multi-pass membrane protein</topology>
    </subcellularLocation>
</comment>
<reference evidence="7" key="1">
    <citation type="submission" date="2023-02" db="EMBL/GenBank/DDBJ databases">
        <title>Colletotrichum kahawae CIFC_Que2 genome sequencing and assembly.</title>
        <authorList>
            <person name="Baroncelli R."/>
        </authorList>
    </citation>
    <scope>NUCLEOTIDE SEQUENCE</scope>
    <source>
        <strain evidence="7">CIFC_Que2</strain>
    </source>
</reference>
<evidence type="ECO:0000313" key="7">
    <source>
        <dbReference type="EMBL" id="KAK2730123.1"/>
    </source>
</evidence>
<dbReference type="InterPro" id="IPR004895">
    <property type="entry name" value="Prenylated_rab_accept_PRA1"/>
</dbReference>
<evidence type="ECO:0000313" key="8">
    <source>
        <dbReference type="Proteomes" id="UP001281614"/>
    </source>
</evidence>
<feature type="compositionally biased region" description="Basic and acidic residues" evidence="5">
    <location>
        <begin position="18"/>
        <end position="31"/>
    </location>
</feature>
<dbReference type="AlphaFoldDB" id="A0AAD9Y0V7"/>
<evidence type="ECO:0000256" key="3">
    <source>
        <dbReference type="ARBA" id="ARBA00022989"/>
    </source>
</evidence>
<evidence type="ECO:0000256" key="4">
    <source>
        <dbReference type="ARBA" id="ARBA00023136"/>
    </source>
</evidence>
<keyword evidence="4 6" id="KW-0472">Membrane</keyword>